<sequence>MSKAPKMKDMRERLDSIRREIEKLQAQESLLLDMMGEEPTKTTPKRAPKGSVKVRVLEMLESEGRSGLNAAKAVELSGAEGDALDRGSVSSLLSRLKQDDVVVYDGSNYRLKKYAGMPSVTPLRTSGDRQF</sequence>
<proteinExistence type="predicted"/>
<dbReference type="OrthoDB" id="7860680at2"/>
<dbReference type="AlphaFoldDB" id="A0A521FGK6"/>
<gene>
    <name evidence="2" type="ORF">SAMN06265173_12813</name>
</gene>
<name>A0A521FGK6_9RHOB</name>
<keyword evidence="1" id="KW-0175">Coiled coil</keyword>
<dbReference type="Proteomes" id="UP000316030">
    <property type="component" value="Unassembled WGS sequence"/>
</dbReference>
<protein>
    <submittedName>
        <fullName evidence="2">Uncharacterized protein</fullName>
    </submittedName>
</protein>
<dbReference type="EMBL" id="FXTO01000028">
    <property type="protein sequence ID" value="SMO94690.1"/>
    <property type="molecule type" value="Genomic_DNA"/>
</dbReference>
<reference evidence="2 3" key="1">
    <citation type="submission" date="2017-05" db="EMBL/GenBank/DDBJ databases">
        <authorList>
            <person name="Varghese N."/>
            <person name="Submissions S."/>
        </authorList>
    </citation>
    <scope>NUCLEOTIDE SEQUENCE [LARGE SCALE GENOMIC DNA]</scope>
    <source>
        <strain evidence="2 3">DSM 29506</strain>
    </source>
</reference>
<dbReference type="RefSeq" id="WP_142494405.1">
    <property type="nucleotide sequence ID" value="NZ_FXTO01000028.1"/>
</dbReference>
<evidence type="ECO:0000313" key="3">
    <source>
        <dbReference type="Proteomes" id="UP000316030"/>
    </source>
</evidence>
<keyword evidence="3" id="KW-1185">Reference proteome</keyword>
<evidence type="ECO:0000256" key="1">
    <source>
        <dbReference type="SAM" id="Coils"/>
    </source>
</evidence>
<evidence type="ECO:0000313" key="2">
    <source>
        <dbReference type="EMBL" id="SMO94690.1"/>
    </source>
</evidence>
<organism evidence="2 3">
    <name type="scientific">Thalassovita litoralis</name>
    <dbReference type="NCBI Taxonomy" id="1010611"/>
    <lineage>
        <taxon>Bacteria</taxon>
        <taxon>Pseudomonadati</taxon>
        <taxon>Pseudomonadota</taxon>
        <taxon>Alphaproteobacteria</taxon>
        <taxon>Rhodobacterales</taxon>
        <taxon>Roseobacteraceae</taxon>
        <taxon>Thalassovita</taxon>
    </lineage>
</organism>
<accession>A0A521FGK6</accession>
<feature type="coiled-coil region" evidence="1">
    <location>
        <begin position="7"/>
        <end position="34"/>
    </location>
</feature>